<keyword evidence="2" id="KW-1185">Reference proteome</keyword>
<sequence>MKLSDDARSILVFAAYHQLLSGDPVKEVVLDDGAGHHASSKGQAELEDGGLIRIDGKRAEITDEGQNVLATVIDAIRNATAG</sequence>
<dbReference type="EMBL" id="JACHBU010000007">
    <property type="protein sequence ID" value="MBB6510150.1"/>
    <property type="molecule type" value="Genomic_DNA"/>
</dbReference>
<evidence type="ECO:0000313" key="1">
    <source>
        <dbReference type="EMBL" id="MBB6510150.1"/>
    </source>
</evidence>
<dbReference type="RefSeq" id="WP_062578146.1">
    <property type="nucleotide sequence ID" value="NZ_JACHBU010000007.1"/>
</dbReference>
<name>A0A7X0JMX1_9HYPH</name>
<reference evidence="1 2" key="1">
    <citation type="submission" date="2020-08" db="EMBL/GenBank/DDBJ databases">
        <title>The Agave Microbiome: Exploring the role of microbial communities in plant adaptations to desert environments.</title>
        <authorList>
            <person name="Partida-Martinez L.P."/>
        </authorList>
    </citation>
    <scope>NUCLEOTIDE SEQUENCE [LARGE SCALE GENOMIC DNA]</scope>
    <source>
        <strain evidence="1 2">AS3.12</strain>
    </source>
</reference>
<evidence type="ECO:0000313" key="2">
    <source>
        <dbReference type="Proteomes" id="UP000585437"/>
    </source>
</evidence>
<accession>A0A7X0JMX1</accession>
<dbReference type="Proteomes" id="UP000585437">
    <property type="component" value="Unassembled WGS sequence"/>
</dbReference>
<gene>
    <name evidence="1" type="ORF">F4695_003536</name>
</gene>
<proteinExistence type="predicted"/>
<comment type="caution">
    <text evidence="1">The sequence shown here is derived from an EMBL/GenBank/DDBJ whole genome shotgun (WGS) entry which is preliminary data.</text>
</comment>
<protein>
    <submittedName>
        <fullName evidence="1">Uncharacterized protein</fullName>
    </submittedName>
</protein>
<organism evidence="1 2">
    <name type="scientific">Rhizobium soli</name>
    <dbReference type="NCBI Taxonomy" id="424798"/>
    <lineage>
        <taxon>Bacteria</taxon>
        <taxon>Pseudomonadati</taxon>
        <taxon>Pseudomonadota</taxon>
        <taxon>Alphaproteobacteria</taxon>
        <taxon>Hyphomicrobiales</taxon>
        <taxon>Rhizobiaceae</taxon>
        <taxon>Rhizobium/Agrobacterium group</taxon>
        <taxon>Rhizobium</taxon>
    </lineage>
</organism>
<dbReference type="AlphaFoldDB" id="A0A7X0JMX1"/>